<dbReference type="CDD" id="cd00093">
    <property type="entry name" value="HTH_XRE"/>
    <property type="match status" value="1"/>
</dbReference>
<sequence>MAKEVSPLEKAIAAALKGAIAEKGTTAKDVAERLGVGSYPAFTQRLNGKVAMQLGEIVDIATLLGIDWHEILRRAEQSIQ</sequence>
<evidence type="ECO:0000313" key="1">
    <source>
        <dbReference type="EMBL" id="GAA4176036.1"/>
    </source>
</evidence>
<dbReference type="Proteomes" id="UP001501079">
    <property type="component" value="Unassembled WGS sequence"/>
</dbReference>
<dbReference type="InterPro" id="IPR010982">
    <property type="entry name" value="Lambda_DNA-bd_dom_sf"/>
</dbReference>
<dbReference type="EMBL" id="BAABBW010000003">
    <property type="protein sequence ID" value="GAA4176036.1"/>
    <property type="molecule type" value="Genomic_DNA"/>
</dbReference>
<evidence type="ECO:0000313" key="2">
    <source>
        <dbReference type="Proteomes" id="UP001501079"/>
    </source>
</evidence>
<dbReference type="InterPro" id="IPR001387">
    <property type="entry name" value="Cro/C1-type_HTH"/>
</dbReference>
<dbReference type="RefSeq" id="WP_344754378.1">
    <property type="nucleotide sequence ID" value="NZ_BAABBW010000003.1"/>
</dbReference>
<accession>A0ABP8A260</accession>
<gene>
    <name evidence="1" type="ORF">GCM10022287_22590</name>
</gene>
<dbReference type="Gene3D" id="1.10.260.40">
    <property type="entry name" value="lambda repressor-like DNA-binding domains"/>
    <property type="match status" value="1"/>
</dbReference>
<keyword evidence="2" id="KW-1185">Reference proteome</keyword>
<proteinExistence type="predicted"/>
<dbReference type="SUPFAM" id="SSF47413">
    <property type="entry name" value="lambda repressor-like DNA-binding domains"/>
    <property type="match status" value="1"/>
</dbReference>
<protein>
    <recommendedName>
        <fullName evidence="3">XRE family transcriptional regulator</fullName>
    </recommendedName>
</protein>
<name>A0ABP8A260_9MICO</name>
<evidence type="ECO:0008006" key="3">
    <source>
        <dbReference type="Google" id="ProtNLM"/>
    </source>
</evidence>
<organism evidence="1 2">
    <name type="scientific">Gryllotalpicola koreensis</name>
    <dbReference type="NCBI Taxonomy" id="993086"/>
    <lineage>
        <taxon>Bacteria</taxon>
        <taxon>Bacillati</taxon>
        <taxon>Actinomycetota</taxon>
        <taxon>Actinomycetes</taxon>
        <taxon>Micrococcales</taxon>
        <taxon>Microbacteriaceae</taxon>
        <taxon>Gryllotalpicola</taxon>
    </lineage>
</organism>
<comment type="caution">
    <text evidence="1">The sequence shown here is derived from an EMBL/GenBank/DDBJ whole genome shotgun (WGS) entry which is preliminary data.</text>
</comment>
<reference evidence="2" key="1">
    <citation type="journal article" date="2019" name="Int. J. Syst. Evol. Microbiol.">
        <title>The Global Catalogue of Microorganisms (GCM) 10K type strain sequencing project: providing services to taxonomists for standard genome sequencing and annotation.</title>
        <authorList>
            <consortium name="The Broad Institute Genomics Platform"/>
            <consortium name="The Broad Institute Genome Sequencing Center for Infectious Disease"/>
            <person name="Wu L."/>
            <person name="Ma J."/>
        </authorList>
    </citation>
    <scope>NUCLEOTIDE SEQUENCE [LARGE SCALE GENOMIC DNA]</scope>
    <source>
        <strain evidence="2">JCM 17591</strain>
    </source>
</reference>